<feature type="region of interest" description="Disordered" evidence="2">
    <location>
        <begin position="1"/>
        <end position="31"/>
    </location>
</feature>
<feature type="compositionally biased region" description="Basic and acidic residues" evidence="2">
    <location>
        <begin position="307"/>
        <end position="317"/>
    </location>
</feature>
<evidence type="ECO:0000256" key="2">
    <source>
        <dbReference type="SAM" id="MobiDB-lite"/>
    </source>
</evidence>
<name>A0AAV1GC86_XYRNO</name>
<reference evidence="3" key="1">
    <citation type="submission" date="2023-08" db="EMBL/GenBank/DDBJ databases">
        <authorList>
            <person name="Alioto T."/>
            <person name="Alioto T."/>
            <person name="Gomez Garrido J."/>
        </authorList>
    </citation>
    <scope>NUCLEOTIDE SEQUENCE</scope>
</reference>
<feature type="region of interest" description="Disordered" evidence="2">
    <location>
        <begin position="295"/>
        <end position="317"/>
    </location>
</feature>
<dbReference type="EMBL" id="OY660876">
    <property type="protein sequence ID" value="CAJ1070426.1"/>
    <property type="molecule type" value="Genomic_DNA"/>
</dbReference>
<proteinExistence type="predicted"/>
<keyword evidence="4" id="KW-1185">Reference proteome</keyword>
<gene>
    <name evidence="3" type="ORF">XNOV1_A025146</name>
</gene>
<dbReference type="PANTHER" id="PTHR21683:SF2">
    <property type="entry name" value="COILED-COIL DOMAIN-CONTAINING PROTEIN 42 LIKE-2-LIKE"/>
    <property type="match status" value="1"/>
</dbReference>
<keyword evidence="1" id="KW-0175">Coiled coil</keyword>
<feature type="coiled-coil region" evidence="1">
    <location>
        <begin position="177"/>
        <end position="206"/>
    </location>
</feature>
<accession>A0AAV1GC86</accession>
<evidence type="ECO:0000256" key="1">
    <source>
        <dbReference type="SAM" id="Coils"/>
    </source>
</evidence>
<dbReference type="Proteomes" id="UP001178508">
    <property type="component" value="Chromosome 13"/>
</dbReference>
<feature type="compositionally biased region" description="Basic and acidic residues" evidence="2">
    <location>
        <begin position="48"/>
        <end position="61"/>
    </location>
</feature>
<feature type="compositionally biased region" description="Basic residues" evidence="2">
    <location>
        <begin position="62"/>
        <end position="71"/>
    </location>
</feature>
<dbReference type="PANTHER" id="PTHR21683">
    <property type="entry name" value="COILED-COIL DOMAIN-CONTAINING PROTEIN 42 LIKE-2-LIKE-RELATED"/>
    <property type="match status" value="1"/>
</dbReference>
<dbReference type="AlphaFoldDB" id="A0AAV1GC86"/>
<sequence>MLGAAMNGKTSHDEEESQVPPAEISCRSESSANIYRASLLQDILRKKREEKDLEQKTEERKQKLKSLKARVQKMQEEKKRLTEFHSDFKMLHKKEDADRAKRERRAELQREEEKEKRLEEEFVKLMEKKEELRHEVERHAVYNEYMEQVVKMTTFQDAQQLTSHLESLLQFQEHLYKKEAQSDQKVEEKKKELAELKEQHHLVQLQGTNQLTQLQTELTRALSETSIWEKRWNHIQETTAKKTLQLGEIKMATLNLFEMTGGNEDEEEAVDINDTERQLDQVKMFIRDHEELLRHYQTAPHRHKNEKRKETRTKDAQ</sequence>
<protein>
    <submittedName>
        <fullName evidence="3">Coiled-coil domain-containing protein 42</fullName>
    </submittedName>
</protein>
<organism evidence="3 4">
    <name type="scientific">Xyrichtys novacula</name>
    <name type="common">Pearly razorfish</name>
    <name type="synonym">Hemipteronotus novacula</name>
    <dbReference type="NCBI Taxonomy" id="13765"/>
    <lineage>
        <taxon>Eukaryota</taxon>
        <taxon>Metazoa</taxon>
        <taxon>Chordata</taxon>
        <taxon>Craniata</taxon>
        <taxon>Vertebrata</taxon>
        <taxon>Euteleostomi</taxon>
        <taxon>Actinopterygii</taxon>
        <taxon>Neopterygii</taxon>
        <taxon>Teleostei</taxon>
        <taxon>Neoteleostei</taxon>
        <taxon>Acanthomorphata</taxon>
        <taxon>Eupercaria</taxon>
        <taxon>Labriformes</taxon>
        <taxon>Labridae</taxon>
        <taxon>Xyrichtys</taxon>
    </lineage>
</organism>
<evidence type="ECO:0000313" key="3">
    <source>
        <dbReference type="EMBL" id="CAJ1070426.1"/>
    </source>
</evidence>
<evidence type="ECO:0000313" key="4">
    <source>
        <dbReference type="Proteomes" id="UP001178508"/>
    </source>
</evidence>
<feature type="region of interest" description="Disordered" evidence="2">
    <location>
        <begin position="48"/>
        <end position="79"/>
    </location>
</feature>
<dbReference type="InterPro" id="IPR051147">
    <property type="entry name" value="CFAP_domain-containing"/>
</dbReference>